<evidence type="ECO:0000313" key="1">
    <source>
        <dbReference type="EMBL" id="PVH90762.1"/>
    </source>
</evidence>
<dbReference type="AlphaFoldDB" id="A0A2V1CYE6"/>
<dbReference type="Pfam" id="PF12796">
    <property type="entry name" value="Ank_2"/>
    <property type="match status" value="1"/>
</dbReference>
<dbReference type="EMBL" id="KZ806113">
    <property type="protein sequence ID" value="PVH90762.1"/>
    <property type="molecule type" value="Genomic_DNA"/>
</dbReference>
<gene>
    <name evidence="1" type="ORF">DM02DRAFT_607115</name>
</gene>
<name>A0A2V1CYE6_9PLEO</name>
<protein>
    <submittedName>
        <fullName evidence="1">Uncharacterized protein</fullName>
    </submittedName>
</protein>
<dbReference type="STRING" id="97972.A0A2V1CYE6"/>
<sequence length="137" mass="15241">MSLLYVLGEHNLSSLIRAHPSAVSCPEVGKERYGLPLFATLATRSKEALEAFADALSNDQLPRSYLNEIQAHHYEGREDQNLGRNFQFSNRRSILSHLAELGNVAIVKILLSTGRVDVNAKDFRGWTPLSRAAEKGH</sequence>
<dbReference type="SUPFAM" id="SSF48403">
    <property type="entry name" value="Ankyrin repeat"/>
    <property type="match status" value="1"/>
</dbReference>
<accession>A0A2V1CYE6</accession>
<evidence type="ECO:0000313" key="2">
    <source>
        <dbReference type="Proteomes" id="UP000244855"/>
    </source>
</evidence>
<organism evidence="1 2">
    <name type="scientific">Periconia macrospinosa</name>
    <dbReference type="NCBI Taxonomy" id="97972"/>
    <lineage>
        <taxon>Eukaryota</taxon>
        <taxon>Fungi</taxon>
        <taxon>Dikarya</taxon>
        <taxon>Ascomycota</taxon>
        <taxon>Pezizomycotina</taxon>
        <taxon>Dothideomycetes</taxon>
        <taxon>Pleosporomycetidae</taxon>
        <taxon>Pleosporales</taxon>
        <taxon>Massarineae</taxon>
        <taxon>Periconiaceae</taxon>
        <taxon>Periconia</taxon>
    </lineage>
</organism>
<dbReference type="Gene3D" id="1.25.40.20">
    <property type="entry name" value="Ankyrin repeat-containing domain"/>
    <property type="match status" value="1"/>
</dbReference>
<dbReference type="InterPro" id="IPR036770">
    <property type="entry name" value="Ankyrin_rpt-contain_sf"/>
</dbReference>
<keyword evidence="2" id="KW-1185">Reference proteome</keyword>
<dbReference type="Proteomes" id="UP000244855">
    <property type="component" value="Unassembled WGS sequence"/>
</dbReference>
<dbReference type="OrthoDB" id="194358at2759"/>
<proteinExistence type="predicted"/>
<reference evidence="1 2" key="1">
    <citation type="journal article" date="2018" name="Sci. Rep.">
        <title>Comparative genomics provides insights into the lifestyle and reveals functional heterogeneity of dark septate endophytic fungi.</title>
        <authorList>
            <person name="Knapp D.G."/>
            <person name="Nemeth J.B."/>
            <person name="Barry K."/>
            <person name="Hainaut M."/>
            <person name="Henrissat B."/>
            <person name="Johnson J."/>
            <person name="Kuo A."/>
            <person name="Lim J.H.P."/>
            <person name="Lipzen A."/>
            <person name="Nolan M."/>
            <person name="Ohm R.A."/>
            <person name="Tamas L."/>
            <person name="Grigoriev I.V."/>
            <person name="Spatafora J.W."/>
            <person name="Nagy L.G."/>
            <person name="Kovacs G.M."/>
        </authorList>
    </citation>
    <scope>NUCLEOTIDE SEQUENCE [LARGE SCALE GENOMIC DNA]</scope>
    <source>
        <strain evidence="1 2">DSE2036</strain>
    </source>
</reference>
<dbReference type="InterPro" id="IPR002110">
    <property type="entry name" value="Ankyrin_rpt"/>
</dbReference>